<evidence type="ECO:0000256" key="1">
    <source>
        <dbReference type="SAM" id="MobiDB-lite"/>
    </source>
</evidence>
<proteinExistence type="predicted"/>
<feature type="compositionally biased region" description="Basic and acidic residues" evidence="1">
    <location>
        <begin position="173"/>
        <end position="210"/>
    </location>
</feature>
<feature type="region of interest" description="Disordered" evidence="1">
    <location>
        <begin position="778"/>
        <end position="804"/>
    </location>
</feature>
<reference evidence="2" key="1">
    <citation type="journal article" date="2021" name="Nat. Commun.">
        <title>Genetic determinants of endophytism in the Arabidopsis root mycobiome.</title>
        <authorList>
            <person name="Mesny F."/>
            <person name="Miyauchi S."/>
            <person name="Thiergart T."/>
            <person name="Pickel B."/>
            <person name="Atanasova L."/>
            <person name="Karlsson M."/>
            <person name="Huettel B."/>
            <person name="Barry K.W."/>
            <person name="Haridas S."/>
            <person name="Chen C."/>
            <person name="Bauer D."/>
            <person name="Andreopoulos W."/>
            <person name="Pangilinan J."/>
            <person name="LaButti K."/>
            <person name="Riley R."/>
            <person name="Lipzen A."/>
            <person name="Clum A."/>
            <person name="Drula E."/>
            <person name="Henrissat B."/>
            <person name="Kohler A."/>
            <person name="Grigoriev I.V."/>
            <person name="Martin F.M."/>
            <person name="Hacquard S."/>
        </authorList>
    </citation>
    <scope>NUCLEOTIDE SEQUENCE</scope>
    <source>
        <strain evidence="2">MPI-CAGE-CH-0235</strain>
    </source>
</reference>
<dbReference type="OrthoDB" id="2504266at2759"/>
<dbReference type="InterPro" id="IPR046784">
    <property type="entry name" value="Eap1"/>
</dbReference>
<feature type="compositionally biased region" description="Low complexity" evidence="1">
    <location>
        <begin position="441"/>
        <end position="457"/>
    </location>
</feature>
<feature type="region of interest" description="Disordered" evidence="1">
    <location>
        <begin position="488"/>
        <end position="507"/>
    </location>
</feature>
<feature type="compositionally biased region" description="Basic and acidic residues" evidence="1">
    <location>
        <begin position="61"/>
        <end position="71"/>
    </location>
</feature>
<feature type="compositionally biased region" description="Basic and acidic residues" evidence="1">
    <location>
        <begin position="611"/>
        <end position="622"/>
    </location>
</feature>
<dbReference type="AlphaFoldDB" id="A0A8K0WPQ1"/>
<feature type="compositionally biased region" description="Low complexity" evidence="1">
    <location>
        <begin position="579"/>
        <end position="610"/>
    </location>
</feature>
<feature type="compositionally biased region" description="Basic and acidic residues" evidence="1">
    <location>
        <begin position="217"/>
        <end position="227"/>
    </location>
</feature>
<name>A0A8K0WPQ1_9HYPO</name>
<gene>
    <name evidence="2" type="ORF">B0I35DRAFT_411157</name>
</gene>
<sequence>MAIRYSAELLLHLRESPLCIKPSALPPPEDWMGAPQEQPRTQTKTTGDRIRTGDNPLLDQTNRRPGMDRHVSRNSGNVEDIVFGPPRMAFASARGNKTLDGDNKESDNQRFNLRSRNGDSDADRMRDGRTGNSNPLRRRGEGEEVEGWSTVKPRKSFGHEGAERFHGRMGGNFRDERRTQNERDPVRDRQTRGLDSLGRDKDGDDGEGRPRNGSGRSKLDLWYRNEPSEAPAPERPNRADRNKSWRDREKDSEPVDDRNSGRAQDRRWGRDRDQRVEREPEWLDDPNENQREAHTQQDFQKWMEQMKKAKSNPQTTGAEDANEAAAAAIEAEKPAVQSAPAAEPGPDKFFMAFGGSAALDVITPTEPRDGAAKSKAAGKSSRFTSFFSQPHDEPRGGRTEPPTPLAEPPMNGFKGVPLPQAAAPPVAAPPAAAPPEEERQAFQQLLAKLQKQTMSATPPAPSPFAAPQQPHHGIDLGRKSVITSPESFHQYGEHRDGPAGRPPSQQVQEILAPRPQLQAARPEQLLQDLVGHHQRTSSQGSGRIEHGMARNTNNAEFLMNLMRAGPDSQQRNTPPPHMLRMGQQQQGPLLPQPQQAQKPMPGQMQMPPQLGEREPDYGRDARGPAQRQMRPQPPPGFMMDDSFHGGEHDSHPRPNQPTQILQRPPVPPGLDQMPPSWMVGGGQMPPVPPQQQPQQRGPMMPPPGLAGGPTRNVPPPHMFPPNFPPGAMPPPEVMGGMPPRNMPPPPPPGFFNAPPHGFMPPGMAGFNGPPGMAMDSHAFAGGPFEGRGMPPTGNPGRGAGYGRL</sequence>
<comment type="caution">
    <text evidence="2">The sequence shown here is derived from an EMBL/GenBank/DDBJ whole genome shotgun (WGS) entry which is preliminary data.</text>
</comment>
<organism evidence="2 3">
    <name type="scientific">Stachybotrys elegans</name>
    <dbReference type="NCBI Taxonomy" id="80388"/>
    <lineage>
        <taxon>Eukaryota</taxon>
        <taxon>Fungi</taxon>
        <taxon>Dikarya</taxon>
        <taxon>Ascomycota</taxon>
        <taxon>Pezizomycotina</taxon>
        <taxon>Sordariomycetes</taxon>
        <taxon>Hypocreomycetidae</taxon>
        <taxon>Hypocreales</taxon>
        <taxon>Stachybotryaceae</taxon>
        <taxon>Stachybotrys</taxon>
    </lineage>
</organism>
<feature type="region of interest" description="Disordered" evidence="1">
    <location>
        <begin position="362"/>
        <end position="476"/>
    </location>
</feature>
<evidence type="ECO:0000313" key="2">
    <source>
        <dbReference type="EMBL" id="KAH7312437.1"/>
    </source>
</evidence>
<dbReference type="Proteomes" id="UP000813444">
    <property type="component" value="Unassembled WGS sequence"/>
</dbReference>
<feature type="compositionally biased region" description="Basic and acidic residues" evidence="1">
    <location>
        <begin position="97"/>
        <end position="108"/>
    </location>
</feature>
<feature type="compositionally biased region" description="Gly residues" evidence="1">
    <location>
        <begin position="795"/>
        <end position="804"/>
    </location>
</feature>
<dbReference type="Pfam" id="PF20566">
    <property type="entry name" value="Eap1"/>
    <property type="match status" value="1"/>
</dbReference>
<feature type="compositionally biased region" description="Basic and acidic residues" evidence="1">
    <location>
        <begin position="235"/>
        <end position="281"/>
    </location>
</feature>
<keyword evidence="3" id="KW-1185">Reference proteome</keyword>
<accession>A0A8K0WPQ1</accession>
<protein>
    <submittedName>
        <fullName evidence="2">Uncharacterized protein</fullName>
    </submittedName>
</protein>
<feature type="region of interest" description="Disordered" evidence="1">
    <location>
        <begin position="23"/>
        <end position="347"/>
    </location>
</feature>
<feature type="compositionally biased region" description="Basic and acidic residues" evidence="1">
    <location>
        <begin position="641"/>
        <end position="652"/>
    </location>
</feature>
<feature type="compositionally biased region" description="Basic and acidic residues" evidence="1">
    <location>
        <begin position="157"/>
        <end position="166"/>
    </location>
</feature>
<dbReference type="EMBL" id="JAGPNK010000010">
    <property type="protein sequence ID" value="KAH7312437.1"/>
    <property type="molecule type" value="Genomic_DNA"/>
</dbReference>
<evidence type="ECO:0000313" key="3">
    <source>
        <dbReference type="Proteomes" id="UP000813444"/>
    </source>
</evidence>
<feature type="compositionally biased region" description="Basic and acidic residues" evidence="1">
    <location>
        <begin position="116"/>
        <end position="129"/>
    </location>
</feature>
<feature type="region of interest" description="Disordered" evidence="1">
    <location>
        <begin position="565"/>
        <end position="709"/>
    </location>
</feature>